<feature type="transmembrane region" description="Helical" evidence="1">
    <location>
        <begin position="215"/>
        <end position="233"/>
    </location>
</feature>
<organism evidence="2 3">
    <name type="scientific">Clostridium cellulovorans (strain ATCC 35296 / DSM 3052 / OCM 3 / 743B)</name>
    <dbReference type="NCBI Taxonomy" id="573061"/>
    <lineage>
        <taxon>Bacteria</taxon>
        <taxon>Bacillati</taxon>
        <taxon>Bacillota</taxon>
        <taxon>Clostridia</taxon>
        <taxon>Eubacteriales</taxon>
        <taxon>Clostridiaceae</taxon>
        <taxon>Clostridium</taxon>
    </lineage>
</organism>
<evidence type="ECO:0000313" key="2">
    <source>
        <dbReference type="EMBL" id="ADL50232.1"/>
    </source>
</evidence>
<protein>
    <recommendedName>
        <fullName evidence="4">ABC transporter permease</fullName>
    </recommendedName>
</protein>
<name>D9SQG5_CLOC7</name>
<dbReference type="RefSeq" id="WP_010074998.1">
    <property type="nucleotide sequence ID" value="NC_014393.1"/>
</dbReference>
<dbReference type="EMBL" id="CP002160">
    <property type="protein sequence ID" value="ADL50232.1"/>
    <property type="molecule type" value="Genomic_DNA"/>
</dbReference>
<dbReference type="STRING" id="573061.Clocel_0456"/>
<feature type="transmembrane region" description="Helical" evidence="1">
    <location>
        <begin position="29"/>
        <end position="47"/>
    </location>
</feature>
<keyword evidence="1" id="KW-1133">Transmembrane helix</keyword>
<feature type="transmembrane region" description="Helical" evidence="1">
    <location>
        <begin position="112"/>
        <end position="138"/>
    </location>
</feature>
<keyword evidence="1" id="KW-0472">Membrane</keyword>
<feature type="transmembrane region" description="Helical" evidence="1">
    <location>
        <begin position="150"/>
        <end position="181"/>
    </location>
</feature>
<keyword evidence="1" id="KW-0812">Transmembrane</keyword>
<feature type="transmembrane region" description="Helical" evidence="1">
    <location>
        <begin position="240"/>
        <end position="263"/>
    </location>
</feature>
<reference evidence="2 3" key="1">
    <citation type="submission" date="2010-08" db="EMBL/GenBank/DDBJ databases">
        <title>Complete sequence of Clostridium cellulovorans 743B.</title>
        <authorList>
            <consortium name="US DOE Joint Genome Institute"/>
            <person name="Lucas S."/>
            <person name="Copeland A."/>
            <person name="Lapidus A."/>
            <person name="Cheng J.-F."/>
            <person name="Bruce D."/>
            <person name="Goodwin L."/>
            <person name="Pitluck S."/>
            <person name="Chertkov O."/>
            <person name="Detter J.C."/>
            <person name="Han C."/>
            <person name="Tapia R."/>
            <person name="Land M."/>
            <person name="Hauser L."/>
            <person name="Chang Y.-J."/>
            <person name="Jeffries C."/>
            <person name="Kyrpides N."/>
            <person name="Ivanova N."/>
            <person name="Mikhailova N."/>
            <person name="Hemme C.L."/>
            <person name="Woyke T."/>
        </authorList>
    </citation>
    <scope>NUCLEOTIDE SEQUENCE [LARGE SCALE GENOMIC DNA]</scope>
    <source>
        <strain evidence="3">ATCC 35296 / DSM 3052 / OCM 3 / 743B</strain>
    </source>
</reference>
<dbReference type="InterPro" id="IPR010390">
    <property type="entry name" value="ABC-2_transporter-like"/>
</dbReference>
<feature type="transmembrane region" description="Helical" evidence="1">
    <location>
        <begin position="188"/>
        <end position="209"/>
    </location>
</feature>
<evidence type="ECO:0000313" key="3">
    <source>
        <dbReference type="Proteomes" id="UP000002730"/>
    </source>
</evidence>
<dbReference type="HOGENOM" id="CLU_084465_2_0_9"/>
<proteinExistence type="predicted"/>
<dbReference type="PANTHER" id="PTHR36832">
    <property type="entry name" value="SLR1174 PROTEIN-RELATED"/>
    <property type="match status" value="1"/>
</dbReference>
<keyword evidence="3" id="KW-1185">Reference proteome</keyword>
<dbReference type="Proteomes" id="UP000002730">
    <property type="component" value="Chromosome"/>
</dbReference>
<evidence type="ECO:0000256" key="1">
    <source>
        <dbReference type="SAM" id="Phobius"/>
    </source>
</evidence>
<accession>D9SQG5</accession>
<evidence type="ECO:0008006" key="4">
    <source>
        <dbReference type="Google" id="ProtNLM"/>
    </source>
</evidence>
<dbReference type="KEGG" id="ccb:Clocel_0456"/>
<dbReference type="eggNOG" id="COG4587">
    <property type="taxonomic scope" value="Bacteria"/>
</dbReference>
<dbReference type="AlphaFoldDB" id="D9SQG5"/>
<dbReference type="PANTHER" id="PTHR36832:SF1">
    <property type="entry name" value="SLR1174 PROTEIN"/>
    <property type="match status" value="1"/>
</dbReference>
<dbReference type="OrthoDB" id="8582979at2"/>
<gene>
    <name evidence="2" type="ordered locus">Clocel_0456</name>
</gene>
<sequence>MNPIKKIVKTYIPFTKVTIQRMMAYRVNFFLRILIDVFRMFIVYYLWKAIFMNSENPVLSGFTADQMIIYIFISLITARIIDNNIDVGIGFEVKEGIIAMNLIKPLNYKLTLFFNTLGGVFFNVFVISIPMWIGIVVIRFTTLGELPPNITTIFCYVVSALLGFIIMFLFNFCFGLLSFYVTNLWGIVNLKGASIMFLSGQLIPLVFFPEWFQKLLQFIPFGSVNYVPVMIYLQKINGSALVKALIIQMVWVFVLWFLSVAFWNKAVKRLVVLGG</sequence>
<dbReference type="Pfam" id="PF06182">
    <property type="entry name" value="ABC2_membrane_6"/>
    <property type="match status" value="1"/>
</dbReference>
<feature type="transmembrane region" description="Helical" evidence="1">
    <location>
        <begin position="67"/>
        <end position="91"/>
    </location>
</feature>